<dbReference type="STRING" id="4829.A0A163K0S2"/>
<gene>
    <name evidence="7" type="primary">ABSGL_11671.1 scaffold 12295</name>
</gene>
<dbReference type="CDD" id="cd01994">
    <property type="entry name" value="AANH_PF0828-like"/>
    <property type="match status" value="1"/>
</dbReference>
<protein>
    <recommendedName>
        <fullName evidence="2">Diphthine--ammonia ligase</fullName>
        <ecNumber evidence="1">6.3.1.14</ecNumber>
    </recommendedName>
    <alternativeName>
        <fullName evidence="3">Diphthamide synthase</fullName>
    </alternativeName>
    <alternativeName>
        <fullName evidence="4">Diphthamide synthetase</fullName>
    </alternativeName>
</protein>
<dbReference type="InParanoid" id="A0A163K0S2"/>
<dbReference type="Proteomes" id="UP000078561">
    <property type="component" value="Unassembled WGS sequence"/>
</dbReference>
<evidence type="ECO:0000313" key="7">
    <source>
        <dbReference type="EMBL" id="SAM05796.1"/>
    </source>
</evidence>
<name>A0A163K0S2_ABSGL</name>
<dbReference type="Pfam" id="PF01902">
    <property type="entry name" value="Diphthami_syn_2"/>
    <property type="match status" value="1"/>
</dbReference>
<evidence type="ECO:0000256" key="2">
    <source>
        <dbReference type="ARBA" id="ARBA00018426"/>
    </source>
</evidence>
<reference evidence="7" key="1">
    <citation type="submission" date="2016-04" db="EMBL/GenBank/DDBJ databases">
        <authorList>
            <person name="Evans L.H."/>
            <person name="Alamgir A."/>
            <person name="Owens N."/>
            <person name="Weber N.D."/>
            <person name="Virtaneva K."/>
            <person name="Barbian K."/>
            <person name="Babar A."/>
            <person name="Rosenke K."/>
        </authorList>
    </citation>
    <scope>NUCLEOTIDE SEQUENCE [LARGE SCALE GENOMIC DNA]</scope>
    <source>
        <strain evidence="7">CBS 101.48</strain>
    </source>
</reference>
<evidence type="ECO:0000256" key="4">
    <source>
        <dbReference type="ARBA" id="ARBA00031552"/>
    </source>
</evidence>
<evidence type="ECO:0000259" key="6">
    <source>
        <dbReference type="Pfam" id="PF01902"/>
    </source>
</evidence>
<dbReference type="AlphaFoldDB" id="A0A163K0S2"/>
<keyword evidence="8" id="KW-1185">Reference proteome</keyword>
<dbReference type="OrthoDB" id="686384at2759"/>
<dbReference type="SUPFAM" id="SSF52402">
    <property type="entry name" value="Adenine nucleotide alpha hydrolases-like"/>
    <property type="match status" value="1"/>
</dbReference>
<evidence type="ECO:0000256" key="5">
    <source>
        <dbReference type="ARBA" id="ARBA00048108"/>
    </source>
</evidence>
<dbReference type="Gene3D" id="3.40.50.620">
    <property type="entry name" value="HUPs"/>
    <property type="match status" value="1"/>
</dbReference>
<dbReference type="InterPro" id="IPR014729">
    <property type="entry name" value="Rossmann-like_a/b/a_fold"/>
</dbReference>
<feature type="domain" description="Diphthamide synthase" evidence="6">
    <location>
        <begin position="6"/>
        <end position="216"/>
    </location>
</feature>
<accession>A0A163K0S2</accession>
<sequence length="226" mass="25247">MASPSVAVSFTGGKDCCLALHRVVDEGFHVAVLVTFAPPDKPFRAHPMSIIKQQAQALGIPHVICTIEGPRYLESYREKLEELKKVYGIEALVTGDILQVCSDFMERACADIVTLIRPLWQLSRQGLLEDIWKRPFSVMVTCINRRKLPSSSTNQGSGVGDLLSLEWLKKHAEKDDADLAGEYGEFHTMVMDAPLFINGTIKVTGYQKEEGDYIFYHTDSTELVAR</sequence>
<evidence type="ECO:0000256" key="3">
    <source>
        <dbReference type="ARBA" id="ARBA00029814"/>
    </source>
</evidence>
<dbReference type="InterPro" id="IPR002761">
    <property type="entry name" value="Diphthami_syn_dom"/>
</dbReference>
<proteinExistence type="predicted"/>
<organism evidence="7">
    <name type="scientific">Absidia glauca</name>
    <name type="common">Pin mould</name>
    <dbReference type="NCBI Taxonomy" id="4829"/>
    <lineage>
        <taxon>Eukaryota</taxon>
        <taxon>Fungi</taxon>
        <taxon>Fungi incertae sedis</taxon>
        <taxon>Mucoromycota</taxon>
        <taxon>Mucoromycotina</taxon>
        <taxon>Mucoromycetes</taxon>
        <taxon>Mucorales</taxon>
        <taxon>Cunninghamellaceae</taxon>
        <taxon>Absidia</taxon>
    </lineage>
</organism>
<dbReference type="GO" id="GO:0017178">
    <property type="term" value="F:diphthine-ammonia ligase activity"/>
    <property type="evidence" value="ECO:0007669"/>
    <property type="project" value="UniProtKB-EC"/>
</dbReference>
<comment type="catalytic activity">
    <reaction evidence="5">
        <text>diphthine-[translation elongation factor 2] + NH4(+) + ATP = diphthamide-[translation elongation factor 2] + AMP + diphosphate + H(+)</text>
        <dbReference type="Rhea" id="RHEA:19753"/>
        <dbReference type="Rhea" id="RHEA-COMP:10172"/>
        <dbReference type="Rhea" id="RHEA-COMP:10174"/>
        <dbReference type="ChEBI" id="CHEBI:15378"/>
        <dbReference type="ChEBI" id="CHEBI:16692"/>
        <dbReference type="ChEBI" id="CHEBI:28938"/>
        <dbReference type="ChEBI" id="CHEBI:30616"/>
        <dbReference type="ChEBI" id="CHEBI:33019"/>
        <dbReference type="ChEBI" id="CHEBI:82696"/>
        <dbReference type="ChEBI" id="CHEBI:456215"/>
        <dbReference type="EC" id="6.3.1.14"/>
    </reaction>
</comment>
<evidence type="ECO:0000256" key="1">
    <source>
        <dbReference type="ARBA" id="ARBA00012089"/>
    </source>
</evidence>
<dbReference type="Gene3D" id="3.90.1490.10">
    <property type="entry name" value="putative n-type atp pyrophosphatase, domain 2"/>
    <property type="match status" value="1"/>
</dbReference>
<evidence type="ECO:0000313" key="8">
    <source>
        <dbReference type="Proteomes" id="UP000078561"/>
    </source>
</evidence>
<dbReference type="EMBL" id="LT554468">
    <property type="protein sequence ID" value="SAM05796.1"/>
    <property type="molecule type" value="Genomic_DNA"/>
</dbReference>
<dbReference type="OMA" id="NWIRERC"/>
<dbReference type="EC" id="6.3.1.14" evidence="1"/>